<sequence>MMKLYHMWLCPYCFKVRRKLKQLDIPCEKVWVGFHPSRWAEVERLTGKAVVPVIVDGDRVIAESAVICDYLGSISRH</sequence>
<feature type="domain" description="GST N-terminal" evidence="1">
    <location>
        <begin position="1"/>
        <end position="77"/>
    </location>
</feature>
<dbReference type="Proteomes" id="UP000265882">
    <property type="component" value="Unassembled WGS sequence"/>
</dbReference>
<accession>A0A3A4P8B1</accession>
<dbReference type="InterPro" id="IPR004045">
    <property type="entry name" value="Glutathione_S-Trfase_N"/>
</dbReference>
<dbReference type="AlphaFoldDB" id="A0A3A4P8B1"/>
<name>A0A3A4P8B1_ABYX5</name>
<dbReference type="CDD" id="cd00570">
    <property type="entry name" value="GST_N_family"/>
    <property type="match status" value="1"/>
</dbReference>
<dbReference type="PROSITE" id="PS00195">
    <property type="entry name" value="GLUTAREDOXIN_1"/>
    <property type="match status" value="1"/>
</dbReference>
<gene>
    <name evidence="2" type="ORF">C4520_04325</name>
</gene>
<dbReference type="SUPFAM" id="SSF52833">
    <property type="entry name" value="Thioredoxin-like"/>
    <property type="match status" value="1"/>
</dbReference>
<dbReference type="Pfam" id="PF13417">
    <property type="entry name" value="GST_N_3"/>
    <property type="match status" value="1"/>
</dbReference>
<dbReference type="PROSITE" id="PS50404">
    <property type="entry name" value="GST_NTER"/>
    <property type="match status" value="1"/>
</dbReference>
<protein>
    <recommendedName>
        <fullName evidence="1">GST N-terminal domain-containing protein</fullName>
    </recommendedName>
</protein>
<reference evidence="2 3" key="1">
    <citation type="journal article" date="2017" name="ISME J.">
        <title>Energy and carbon metabolisms in a deep terrestrial subsurface fluid microbial community.</title>
        <authorList>
            <person name="Momper L."/>
            <person name="Jungbluth S.P."/>
            <person name="Lee M.D."/>
            <person name="Amend J.P."/>
        </authorList>
    </citation>
    <scope>NUCLEOTIDE SEQUENCE [LARGE SCALE GENOMIC DNA]</scope>
    <source>
        <strain evidence="2">SURF_5</strain>
    </source>
</reference>
<evidence type="ECO:0000259" key="1">
    <source>
        <dbReference type="PROSITE" id="PS50404"/>
    </source>
</evidence>
<proteinExistence type="predicted"/>
<organism evidence="2 3">
    <name type="scientific">Abyssobacteria bacterium (strain SURF_5)</name>
    <dbReference type="NCBI Taxonomy" id="2093360"/>
    <lineage>
        <taxon>Bacteria</taxon>
        <taxon>Pseudomonadati</taxon>
        <taxon>Candidatus Hydrogenedentota</taxon>
        <taxon>Candidatus Abyssobacteria</taxon>
    </lineage>
</organism>
<evidence type="ECO:0000313" key="2">
    <source>
        <dbReference type="EMBL" id="RJP24234.1"/>
    </source>
</evidence>
<dbReference type="PROSITE" id="PS51354">
    <property type="entry name" value="GLUTAREDOXIN_2"/>
    <property type="match status" value="1"/>
</dbReference>
<dbReference type="InterPro" id="IPR036249">
    <property type="entry name" value="Thioredoxin-like_sf"/>
</dbReference>
<evidence type="ECO:0000313" key="3">
    <source>
        <dbReference type="Proteomes" id="UP000265882"/>
    </source>
</evidence>
<dbReference type="EMBL" id="QZKU01000038">
    <property type="protein sequence ID" value="RJP24234.1"/>
    <property type="molecule type" value="Genomic_DNA"/>
</dbReference>
<dbReference type="InterPro" id="IPR011767">
    <property type="entry name" value="GLR_AS"/>
</dbReference>
<comment type="caution">
    <text evidence="2">The sequence shown here is derived from an EMBL/GenBank/DDBJ whole genome shotgun (WGS) entry which is preliminary data.</text>
</comment>
<dbReference type="Gene3D" id="3.40.30.10">
    <property type="entry name" value="Glutaredoxin"/>
    <property type="match status" value="1"/>
</dbReference>